<keyword evidence="6" id="KW-0472">Membrane</keyword>
<dbReference type="SUPFAM" id="SSF56954">
    <property type="entry name" value="Outer membrane efflux proteins (OEP)"/>
    <property type="match status" value="1"/>
</dbReference>
<keyword evidence="8" id="KW-0732">Signal</keyword>
<organism evidence="9 10">
    <name type="scientific">Pseudopedobacter saltans (strain ATCC 51119 / DSM 12145 / JCM 21818 / CCUG 39354 / LMG 10337 / NBRC 100064 / NCIMB 13643)</name>
    <name type="common">Pedobacter saltans</name>
    <dbReference type="NCBI Taxonomy" id="762903"/>
    <lineage>
        <taxon>Bacteria</taxon>
        <taxon>Pseudomonadati</taxon>
        <taxon>Bacteroidota</taxon>
        <taxon>Sphingobacteriia</taxon>
        <taxon>Sphingobacteriales</taxon>
        <taxon>Sphingobacteriaceae</taxon>
        <taxon>Pseudopedobacter</taxon>
    </lineage>
</organism>
<dbReference type="Proteomes" id="UP000000310">
    <property type="component" value="Chromosome"/>
</dbReference>
<dbReference type="PANTHER" id="PTHR30026:SF20">
    <property type="entry name" value="OUTER MEMBRANE PROTEIN TOLC"/>
    <property type="match status" value="1"/>
</dbReference>
<reference evidence="9 10" key="1">
    <citation type="journal article" date="2011" name="Stand. Genomic Sci.">
        <title>Complete genome sequence of the gliding, heparinolytic Pedobacter saltans type strain (113).</title>
        <authorList>
            <person name="Liolios K."/>
            <person name="Sikorski J."/>
            <person name="Lu M."/>
            <person name="Nolan M."/>
            <person name="Lapidus A."/>
            <person name="Lucas S."/>
            <person name="Hammon N."/>
            <person name="Deshpande S."/>
            <person name="Cheng J.F."/>
            <person name="Tapia R."/>
            <person name="Han C."/>
            <person name="Goodwin L."/>
            <person name="Pitluck S."/>
            <person name="Huntemann M."/>
            <person name="Ivanova N."/>
            <person name="Pagani I."/>
            <person name="Mavromatis K."/>
            <person name="Ovchinikova G."/>
            <person name="Pati A."/>
            <person name="Chen A."/>
            <person name="Palaniappan K."/>
            <person name="Land M."/>
            <person name="Hauser L."/>
            <person name="Brambilla E.M."/>
            <person name="Kotsyurbenko O."/>
            <person name="Rohde M."/>
            <person name="Tindall B.J."/>
            <person name="Abt B."/>
            <person name="Goker M."/>
            <person name="Detter J.C."/>
            <person name="Woyke T."/>
            <person name="Bristow J."/>
            <person name="Eisen J.A."/>
            <person name="Markowitz V."/>
            <person name="Hugenholtz P."/>
            <person name="Klenk H.P."/>
            <person name="Kyrpides N.C."/>
        </authorList>
    </citation>
    <scope>NUCLEOTIDE SEQUENCE [LARGE SCALE GENOMIC DNA]</scope>
    <source>
        <strain evidence="10">ATCC 51119 / DSM 12145 / JCM 21818 / LMG 10337 / NBRC 100064 / NCIMB 13643</strain>
    </source>
</reference>
<dbReference type="STRING" id="762903.Pedsa_2546"/>
<dbReference type="KEGG" id="psn:Pedsa_2546"/>
<dbReference type="InterPro" id="IPR003423">
    <property type="entry name" value="OMP_efflux"/>
</dbReference>
<evidence type="ECO:0000256" key="8">
    <source>
        <dbReference type="SAM" id="SignalP"/>
    </source>
</evidence>
<dbReference type="EMBL" id="CP002545">
    <property type="protein sequence ID" value="ADY53090.1"/>
    <property type="molecule type" value="Genomic_DNA"/>
</dbReference>
<dbReference type="GO" id="GO:0009279">
    <property type="term" value="C:cell outer membrane"/>
    <property type="evidence" value="ECO:0007669"/>
    <property type="project" value="UniProtKB-SubCell"/>
</dbReference>
<keyword evidence="5" id="KW-0812">Transmembrane</keyword>
<dbReference type="Gene3D" id="1.20.1600.10">
    <property type="entry name" value="Outer membrane efflux proteins (OEP)"/>
    <property type="match status" value="1"/>
</dbReference>
<evidence type="ECO:0000256" key="5">
    <source>
        <dbReference type="ARBA" id="ARBA00022692"/>
    </source>
</evidence>
<evidence type="ECO:0000256" key="6">
    <source>
        <dbReference type="ARBA" id="ARBA00023136"/>
    </source>
</evidence>
<evidence type="ECO:0000256" key="4">
    <source>
        <dbReference type="ARBA" id="ARBA00022452"/>
    </source>
</evidence>
<protein>
    <submittedName>
        <fullName evidence="9">Outer membrane efflux protein</fullName>
    </submittedName>
</protein>
<feature type="signal peptide" evidence="8">
    <location>
        <begin position="1"/>
        <end position="22"/>
    </location>
</feature>
<dbReference type="GO" id="GO:0015288">
    <property type="term" value="F:porin activity"/>
    <property type="evidence" value="ECO:0007669"/>
    <property type="project" value="TreeGrafter"/>
</dbReference>
<evidence type="ECO:0000256" key="2">
    <source>
        <dbReference type="ARBA" id="ARBA00007613"/>
    </source>
</evidence>
<comment type="similarity">
    <text evidence="2">Belongs to the outer membrane factor (OMF) (TC 1.B.17) family.</text>
</comment>
<accession>F0S4S2</accession>
<dbReference type="RefSeq" id="WP_013633575.1">
    <property type="nucleotide sequence ID" value="NC_015177.1"/>
</dbReference>
<keyword evidence="7" id="KW-0998">Cell outer membrane</keyword>
<dbReference type="GO" id="GO:0015562">
    <property type="term" value="F:efflux transmembrane transporter activity"/>
    <property type="evidence" value="ECO:0007669"/>
    <property type="project" value="InterPro"/>
</dbReference>
<evidence type="ECO:0000313" key="9">
    <source>
        <dbReference type="EMBL" id="ADY53090.1"/>
    </source>
</evidence>
<gene>
    <name evidence="9" type="ordered locus">Pedsa_2546</name>
</gene>
<evidence type="ECO:0000313" key="10">
    <source>
        <dbReference type="Proteomes" id="UP000000310"/>
    </source>
</evidence>
<comment type="subcellular location">
    <subcellularLocation>
        <location evidence="1">Cell outer membrane</location>
    </subcellularLocation>
</comment>
<proteinExistence type="inferred from homology"/>
<dbReference type="HOGENOM" id="CLU_012817_10_5_10"/>
<keyword evidence="10" id="KW-1185">Reference proteome</keyword>
<keyword evidence="3" id="KW-0813">Transport</keyword>
<reference evidence="10" key="2">
    <citation type="submission" date="2011-02" db="EMBL/GenBank/DDBJ databases">
        <title>The complete genome of Pedobacter saltans DSM 12145.</title>
        <authorList>
            <consortium name="US DOE Joint Genome Institute (JGI-PGF)"/>
            <person name="Lucas S."/>
            <person name="Copeland A."/>
            <person name="Lapidus A."/>
            <person name="Bruce D."/>
            <person name="Goodwin L."/>
            <person name="Pitluck S."/>
            <person name="Kyrpides N."/>
            <person name="Mavromatis K."/>
            <person name="Pagani I."/>
            <person name="Ivanova N."/>
            <person name="Ovchinnikova G."/>
            <person name="Lu M."/>
            <person name="Detter J.C."/>
            <person name="Han C."/>
            <person name="Land M."/>
            <person name="Hauser L."/>
            <person name="Markowitz V."/>
            <person name="Cheng J.-F."/>
            <person name="Hugenholtz P."/>
            <person name="Woyke T."/>
            <person name="Wu D."/>
            <person name="Tindall B."/>
            <person name="Pomrenke H.G."/>
            <person name="Brambilla E."/>
            <person name="Klenk H.-P."/>
            <person name="Eisen J.A."/>
        </authorList>
    </citation>
    <scope>NUCLEOTIDE SEQUENCE [LARGE SCALE GENOMIC DNA]</scope>
    <source>
        <strain evidence="10">ATCC 51119 / DSM 12145 / JCM 21818 / LMG 10337 / NBRC 100064 / NCIMB 13643</strain>
    </source>
</reference>
<name>F0S4S2_PSESL</name>
<dbReference type="GO" id="GO:1990281">
    <property type="term" value="C:efflux pump complex"/>
    <property type="evidence" value="ECO:0007669"/>
    <property type="project" value="TreeGrafter"/>
</dbReference>
<dbReference type="OrthoDB" id="9771205at2"/>
<dbReference type="PANTHER" id="PTHR30026">
    <property type="entry name" value="OUTER MEMBRANE PROTEIN TOLC"/>
    <property type="match status" value="1"/>
</dbReference>
<sequence length="438" mass="48979">MKKQIIYFLVILSLFCTNKINAQNNRLTLEDAIKIGLENNYDIKLSKNLKEISANDLKYGISGMLPVVTGNLTDVNNVQTSEVELSNGGTRNADNAKTTNLNYGASLNWRIFDGFQMFTNYDKLKEFDRLGELNVKSNIQATIADIIASYFDLVSQEQQLDATQTALEVSQTRLKNADSRYKIGKGSKLELLAAKVDLTADSSLLLRQRGQYSTSKTKLNELLARDLNTSFNISDTIIVDKSLSYETLQQQLSSQNPQLQIAAVNQKLSELNLKSVRGARYPTIALTSGYNFAKTTSPPTGFSIRSNSHGFNYGITASVNIFNGLQQNKNEKNAKIELNNSKLNTEKIIQNVNAQLINLYSDYQTNLRLVELEKRNVDVAEENLKITLEKYKLGSIGPLELREAQRNFVDANARFSNAQFKAKLAEISLRELAGTIEL</sequence>
<dbReference type="Pfam" id="PF02321">
    <property type="entry name" value="OEP"/>
    <property type="match status" value="2"/>
</dbReference>
<feature type="chain" id="PRO_5003255903" evidence="8">
    <location>
        <begin position="23"/>
        <end position="438"/>
    </location>
</feature>
<evidence type="ECO:0000256" key="1">
    <source>
        <dbReference type="ARBA" id="ARBA00004442"/>
    </source>
</evidence>
<dbReference type="InterPro" id="IPR051906">
    <property type="entry name" value="TolC-like"/>
</dbReference>
<evidence type="ECO:0000256" key="3">
    <source>
        <dbReference type="ARBA" id="ARBA00022448"/>
    </source>
</evidence>
<dbReference type="AlphaFoldDB" id="F0S4S2"/>
<evidence type="ECO:0000256" key="7">
    <source>
        <dbReference type="ARBA" id="ARBA00023237"/>
    </source>
</evidence>
<dbReference type="eggNOG" id="COG1538">
    <property type="taxonomic scope" value="Bacteria"/>
</dbReference>
<keyword evidence="4" id="KW-1134">Transmembrane beta strand</keyword>